<keyword evidence="6" id="KW-1185">Reference proteome</keyword>
<dbReference type="InterPro" id="IPR045584">
    <property type="entry name" value="Pilin-like"/>
</dbReference>
<reference evidence="5 6" key="1">
    <citation type="submission" date="2019-02" db="EMBL/GenBank/DDBJ databases">
        <title>Genomic Encyclopedia of Type Strains, Phase IV (KMG-IV): sequencing the most valuable type-strain genomes for metagenomic binning, comparative biology and taxonomic classification.</title>
        <authorList>
            <person name="Goeker M."/>
        </authorList>
    </citation>
    <scope>NUCLEOTIDE SEQUENCE [LARGE SCALE GENOMIC DNA]</scope>
    <source>
        <strain evidence="5 6">DSM 105135</strain>
    </source>
</reference>
<keyword evidence="4" id="KW-0812">Transmembrane</keyword>
<sequence length="179" mass="18247">MKAMQKGFTLIELMIVVAIIGILAAIAVPAYQDYTVRTRITEGLNLADSAKQMLQTDGAASAADLTRVATTWNAQAANTGANSKYVNSVQMSPTTGELTVTYNPTSVGVAAAENVLNLRPWVRTAAAGSAVSLDAAITAGQTGSIDWACASATQATAASSGMSATAGTLQAKYAPAACR</sequence>
<dbReference type="RefSeq" id="WP_130412783.1">
    <property type="nucleotide sequence ID" value="NZ_SHKX01000012.1"/>
</dbReference>
<organism evidence="5 6">
    <name type="scientific">Fluviicoccus keumensis</name>
    <dbReference type="NCBI Taxonomy" id="1435465"/>
    <lineage>
        <taxon>Bacteria</taxon>
        <taxon>Pseudomonadati</taxon>
        <taxon>Pseudomonadota</taxon>
        <taxon>Gammaproteobacteria</taxon>
        <taxon>Moraxellales</taxon>
        <taxon>Moraxellaceae</taxon>
        <taxon>Fluviicoccus</taxon>
    </lineage>
</organism>
<evidence type="ECO:0000256" key="1">
    <source>
        <dbReference type="ARBA" id="ARBA00005233"/>
    </source>
</evidence>
<evidence type="ECO:0000256" key="4">
    <source>
        <dbReference type="SAM" id="Phobius"/>
    </source>
</evidence>
<comment type="caution">
    <text evidence="5">The sequence shown here is derived from an EMBL/GenBank/DDBJ whole genome shotgun (WGS) entry which is preliminary data.</text>
</comment>
<keyword evidence="4" id="KW-1133">Transmembrane helix</keyword>
<proteinExistence type="inferred from homology"/>
<dbReference type="Pfam" id="PF07963">
    <property type="entry name" value="N_methyl"/>
    <property type="match status" value="1"/>
</dbReference>
<dbReference type="PANTHER" id="PTHR30093:SF34">
    <property type="entry name" value="PREPILIN PEPTIDASE-DEPENDENT PROTEIN D"/>
    <property type="match status" value="1"/>
</dbReference>
<comment type="similarity">
    <text evidence="1 3">Belongs to the N-Me-Phe pilin family.</text>
</comment>
<evidence type="ECO:0000313" key="5">
    <source>
        <dbReference type="EMBL" id="RZU44928.1"/>
    </source>
</evidence>
<evidence type="ECO:0000256" key="3">
    <source>
        <dbReference type="RuleBase" id="RU000389"/>
    </source>
</evidence>
<dbReference type="Pfam" id="PF00114">
    <property type="entry name" value="Pilin"/>
    <property type="match status" value="1"/>
</dbReference>
<keyword evidence="4" id="KW-0472">Membrane</keyword>
<dbReference type="EMBL" id="SHKX01000012">
    <property type="protein sequence ID" value="RZU44928.1"/>
    <property type="molecule type" value="Genomic_DNA"/>
</dbReference>
<keyword evidence="3" id="KW-0281">Fimbrium</keyword>
<dbReference type="InterPro" id="IPR001082">
    <property type="entry name" value="Pilin"/>
</dbReference>
<feature type="transmembrane region" description="Helical" evidence="4">
    <location>
        <begin position="7"/>
        <end position="31"/>
    </location>
</feature>
<dbReference type="AlphaFoldDB" id="A0A4Q7Z3W7"/>
<dbReference type="NCBIfam" id="TIGR02532">
    <property type="entry name" value="IV_pilin_GFxxxE"/>
    <property type="match status" value="1"/>
</dbReference>
<accession>A0A4Q7Z3W7</accession>
<protein>
    <submittedName>
        <fullName evidence="5">Type IV pilus assembly protein PilA</fullName>
    </submittedName>
</protein>
<name>A0A4Q7Z3W7_9GAMM</name>
<dbReference type="SUPFAM" id="SSF54523">
    <property type="entry name" value="Pili subunits"/>
    <property type="match status" value="1"/>
</dbReference>
<dbReference type="PANTHER" id="PTHR30093">
    <property type="entry name" value="GENERAL SECRETION PATHWAY PROTEIN G"/>
    <property type="match status" value="1"/>
</dbReference>
<dbReference type="GO" id="GO:0007155">
    <property type="term" value="P:cell adhesion"/>
    <property type="evidence" value="ECO:0007669"/>
    <property type="project" value="InterPro"/>
</dbReference>
<dbReference type="Proteomes" id="UP000292423">
    <property type="component" value="Unassembled WGS sequence"/>
</dbReference>
<gene>
    <name evidence="5" type="ORF">EV700_1731</name>
</gene>
<dbReference type="Gene3D" id="3.30.700.10">
    <property type="entry name" value="Glycoprotein, Type 4 Pilin"/>
    <property type="match status" value="1"/>
</dbReference>
<dbReference type="GO" id="GO:0043107">
    <property type="term" value="P:type IV pilus-dependent motility"/>
    <property type="evidence" value="ECO:0007669"/>
    <property type="project" value="TreeGrafter"/>
</dbReference>
<dbReference type="OrthoDB" id="115249at2"/>
<dbReference type="PROSITE" id="PS00409">
    <property type="entry name" value="PROKAR_NTER_METHYL"/>
    <property type="match status" value="1"/>
</dbReference>
<evidence type="ECO:0000256" key="2">
    <source>
        <dbReference type="ARBA" id="ARBA00022481"/>
    </source>
</evidence>
<dbReference type="GO" id="GO:0044096">
    <property type="term" value="C:type IV pilus"/>
    <property type="evidence" value="ECO:0007669"/>
    <property type="project" value="TreeGrafter"/>
</dbReference>
<keyword evidence="2" id="KW-0488">Methylation</keyword>
<dbReference type="InterPro" id="IPR012902">
    <property type="entry name" value="N_methyl_site"/>
</dbReference>
<evidence type="ECO:0000313" key="6">
    <source>
        <dbReference type="Proteomes" id="UP000292423"/>
    </source>
</evidence>